<accession>A0A9D2MF75</accession>
<keyword evidence="2" id="KW-0732">Signal</keyword>
<feature type="signal peptide" evidence="2">
    <location>
        <begin position="1"/>
        <end position="28"/>
    </location>
</feature>
<evidence type="ECO:0008006" key="5">
    <source>
        <dbReference type="Google" id="ProtNLM"/>
    </source>
</evidence>
<evidence type="ECO:0000313" key="3">
    <source>
        <dbReference type="EMBL" id="HJB58988.1"/>
    </source>
</evidence>
<gene>
    <name evidence="3" type="ORF">H9771_04910</name>
</gene>
<dbReference type="AlphaFoldDB" id="A0A9D2MF75"/>
<feature type="compositionally biased region" description="Low complexity" evidence="1">
    <location>
        <begin position="38"/>
        <end position="50"/>
    </location>
</feature>
<feature type="region of interest" description="Disordered" evidence="1">
    <location>
        <begin position="38"/>
        <end position="78"/>
    </location>
</feature>
<evidence type="ECO:0000313" key="4">
    <source>
        <dbReference type="Proteomes" id="UP000824211"/>
    </source>
</evidence>
<comment type="caution">
    <text evidence="3">The sequence shown here is derived from an EMBL/GenBank/DDBJ whole genome shotgun (WGS) entry which is preliminary data.</text>
</comment>
<feature type="chain" id="PRO_5038758191" description="X-X-X-Leu-X-X-Gly heptad repeat-containing protein" evidence="2">
    <location>
        <begin position="29"/>
        <end position="616"/>
    </location>
</feature>
<organism evidence="3 4">
    <name type="scientific">Candidatus Faecalibacterium faecipullorum</name>
    <dbReference type="NCBI Taxonomy" id="2838578"/>
    <lineage>
        <taxon>Bacteria</taxon>
        <taxon>Bacillati</taxon>
        <taxon>Bacillota</taxon>
        <taxon>Clostridia</taxon>
        <taxon>Eubacteriales</taxon>
        <taxon>Oscillospiraceae</taxon>
        <taxon>Faecalibacterium</taxon>
    </lineage>
</organism>
<evidence type="ECO:0000256" key="2">
    <source>
        <dbReference type="SAM" id="SignalP"/>
    </source>
</evidence>
<name>A0A9D2MF75_9FIRM</name>
<reference evidence="3" key="2">
    <citation type="submission" date="2021-04" db="EMBL/GenBank/DDBJ databases">
        <authorList>
            <person name="Gilroy R."/>
        </authorList>
    </citation>
    <scope>NUCLEOTIDE SEQUENCE</scope>
    <source>
        <strain evidence="3">ChiHjej9B8-13557</strain>
    </source>
</reference>
<protein>
    <recommendedName>
        <fullName evidence="5">X-X-X-Leu-X-X-Gly heptad repeat-containing protein</fullName>
    </recommendedName>
</protein>
<reference evidence="3" key="1">
    <citation type="journal article" date="2021" name="PeerJ">
        <title>Extensive microbial diversity within the chicken gut microbiome revealed by metagenomics and culture.</title>
        <authorList>
            <person name="Gilroy R."/>
            <person name="Ravi A."/>
            <person name="Getino M."/>
            <person name="Pursley I."/>
            <person name="Horton D.L."/>
            <person name="Alikhan N.F."/>
            <person name="Baker D."/>
            <person name="Gharbi K."/>
            <person name="Hall N."/>
            <person name="Watson M."/>
            <person name="Adriaenssens E.M."/>
            <person name="Foster-Nyarko E."/>
            <person name="Jarju S."/>
            <person name="Secka A."/>
            <person name="Antonio M."/>
            <person name="Oren A."/>
            <person name="Chaudhuri R.R."/>
            <person name="La Ragione R."/>
            <person name="Hildebrand F."/>
            <person name="Pallen M.J."/>
        </authorList>
    </citation>
    <scope>NUCLEOTIDE SEQUENCE</scope>
    <source>
        <strain evidence="3">ChiHjej9B8-13557</strain>
    </source>
</reference>
<dbReference type="Proteomes" id="UP000824211">
    <property type="component" value="Unassembled WGS sequence"/>
</dbReference>
<proteinExistence type="predicted"/>
<sequence>MRTSIPRRAAAAVLAAAVLLGAALPVLASDTSPLPGSAGALAGADSPAASETSDTAAPDDTVNGPDAAPDGPANTAPKEEVVYGKLAADGSVERLYTVSRFEGRAGDAITDYGDYTAVRNMTTTDPLVYADGAVTFTPANDGPVYYEGTMDPAAPLPWLIEVHYILDGVERTAADLAGRSGALIIRINVTQNPACDGDWFDQYALQTTVTLDTANASNIRAAGGTIASVGSQRQIIFTLLPGQTSEVEVAADVTDFTMPAITLNGIQLKLKLDIDGVALTNRLSQLTTGTGQLDEGAAALSAGIAALEQGITLLSEQSPLLTGGSAAVNAALQQLQGALGGISASSDQLNTLLDASRQIGDGIGQLDDGVALLESQVSYDAFKDILAQNGLDLDTLAAGNAQAILLLQGLTGLPFGVGDQISQIVLLLQGNAALAGAMQLYLDTVGQGIGALRQGTAAVREGYAAFDAGIQSMAVLLSGMLQNLALLSDAVSTLASQYGVFDTGVNAYTAGVEQLLAGTQQLNAASQLLVAGAHQLYTETSSMQLDEELGALLDTLSASEPPVSFASARNTGVSALQFALQTEPVALDAAALAQPAPAPELTFFEKLLDLFGLYKG</sequence>
<evidence type="ECO:0000256" key="1">
    <source>
        <dbReference type="SAM" id="MobiDB-lite"/>
    </source>
</evidence>
<dbReference type="EMBL" id="DWXX01000084">
    <property type="protein sequence ID" value="HJB58988.1"/>
    <property type="molecule type" value="Genomic_DNA"/>
</dbReference>